<dbReference type="GO" id="GO:0022857">
    <property type="term" value="F:transmembrane transporter activity"/>
    <property type="evidence" value="ECO:0007669"/>
    <property type="project" value="InterPro"/>
</dbReference>
<dbReference type="PROSITE" id="PS00217">
    <property type="entry name" value="SUGAR_TRANSPORT_2"/>
    <property type="match status" value="1"/>
</dbReference>
<feature type="transmembrane region" description="Helical" evidence="9">
    <location>
        <begin position="508"/>
        <end position="527"/>
    </location>
</feature>
<dbReference type="RefSeq" id="XP_024728288.1">
    <property type="nucleotide sequence ID" value="XM_024887496.1"/>
</dbReference>
<dbReference type="GeneID" id="36595572"/>
<dbReference type="FunFam" id="1.20.1250.20:FF:000474">
    <property type="entry name" value="Sugar transporter, putative"/>
    <property type="match status" value="1"/>
</dbReference>
<dbReference type="Pfam" id="PF00083">
    <property type="entry name" value="Sugar_tr"/>
    <property type="match status" value="1"/>
</dbReference>
<evidence type="ECO:0000256" key="9">
    <source>
        <dbReference type="SAM" id="Phobius"/>
    </source>
</evidence>
<dbReference type="Gene3D" id="1.20.1250.20">
    <property type="entry name" value="MFS general substrate transporter like domains"/>
    <property type="match status" value="1"/>
</dbReference>
<dbReference type="Proteomes" id="UP000235371">
    <property type="component" value="Unassembled WGS sequence"/>
</dbReference>
<dbReference type="InParanoid" id="A0A2J6SKW0"/>
<feature type="transmembrane region" description="Helical" evidence="9">
    <location>
        <begin position="539"/>
        <end position="558"/>
    </location>
</feature>
<feature type="transmembrane region" description="Helical" evidence="9">
    <location>
        <begin position="469"/>
        <end position="487"/>
    </location>
</feature>
<name>A0A2J6SKW0_9HELO</name>
<evidence type="ECO:0000256" key="4">
    <source>
        <dbReference type="ARBA" id="ARBA00022692"/>
    </source>
</evidence>
<keyword evidence="4 9" id="KW-0812">Transmembrane</keyword>
<dbReference type="GO" id="GO:0015798">
    <property type="term" value="P:myo-inositol transport"/>
    <property type="evidence" value="ECO:0007669"/>
    <property type="project" value="UniProtKB-ARBA"/>
</dbReference>
<feature type="compositionally biased region" description="Basic and acidic residues" evidence="8">
    <location>
        <begin position="19"/>
        <end position="32"/>
    </location>
</feature>
<feature type="region of interest" description="Disordered" evidence="8">
    <location>
        <begin position="1"/>
        <end position="39"/>
    </location>
</feature>
<dbReference type="InterPro" id="IPR005828">
    <property type="entry name" value="MFS_sugar_transport-like"/>
</dbReference>
<evidence type="ECO:0000256" key="3">
    <source>
        <dbReference type="ARBA" id="ARBA00022448"/>
    </source>
</evidence>
<dbReference type="InterPro" id="IPR036259">
    <property type="entry name" value="MFS_trans_sf"/>
</dbReference>
<feature type="transmembrane region" description="Helical" evidence="9">
    <location>
        <begin position="281"/>
        <end position="304"/>
    </location>
</feature>
<keyword evidence="5 9" id="KW-1133">Transmembrane helix</keyword>
<evidence type="ECO:0000313" key="11">
    <source>
        <dbReference type="EMBL" id="PMD51384.1"/>
    </source>
</evidence>
<feature type="transmembrane region" description="Helical" evidence="9">
    <location>
        <begin position="162"/>
        <end position="183"/>
    </location>
</feature>
<dbReference type="PROSITE" id="PS50850">
    <property type="entry name" value="MFS"/>
    <property type="match status" value="1"/>
</dbReference>
<organism evidence="11 12">
    <name type="scientific">Hyaloscypha bicolor E</name>
    <dbReference type="NCBI Taxonomy" id="1095630"/>
    <lineage>
        <taxon>Eukaryota</taxon>
        <taxon>Fungi</taxon>
        <taxon>Dikarya</taxon>
        <taxon>Ascomycota</taxon>
        <taxon>Pezizomycotina</taxon>
        <taxon>Leotiomycetes</taxon>
        <taxon>Helotiales</taxon>
        <taxon>Hyaloscyphaceae</taxon>
        <taxon>Hyaloscypha</taxon>
        <taxon>Hyaloscypha bicolor</taxon>
    </lineage>
</organism>
<dbReference type="InterPro" id="IPR050814">
    <property type="entry name" value="Myo-inositol_Transporter"/>
</dbReference>
<evidence type="ECO:0000256" key="8">
    <source>
        <dbReference type="SAM" id="MobiDB-lite"/>
    </source>
</evidence>
<evidence type="ECO:0000256" key="1">
    <source>
        <dbReference type="ARBA" id="ARBA00004141"/>
    </source>
</evidence>
<dbReference type="InterPro" id="IPR005829">
    <property type="entry name" value="Sugar_transporter_CS"/>
</dbReference>
<feature type="domain" description="Major facilitator superfamily (MFS) profile" evidence="10">
    <location>
        <begin position="123"/>
        <end position="562"/>
    </location>
</feature>
<sequence length="621" mass="68973">MSDTDKTSASPDAGYSSHNEQEKMAQDPEPKLVDAPARRQSVALNIVENPLKRSSKEQTTANARSFAEAHGMAEHAALFGRAALVARDSERFEMLTELDDQERAALIYERDHKWHGSKMLWYSIALCAMGAATQGWDQTGSNGANLSFPQEFGIAGKGRDEWIVGVINAIIFLTAGLIGAFIVDPLNHYLGRRGEIFLTACCLTATPIGSAFAKSWQGLFAARFVMGIGIGAKNATVPIYSAEMAPARIRGALVMFWQLWVVAGIFLGFAANVIVKDTGRIAWRLQLGSAFIPSFILGAGIFFCPESPRWLMKHGKIAQGFQSMARLRAHPIIAARDYYYSYIIFQEEIKVAGGLGYFSRLRDCFTVPRIRRANYGASTVMIAQQMCGINIISFYSSTIFERVGYTPTQALYASLGYGAVQVVFTIPTLFLIDTKGRRTLTLITFPLMCIFLLAAGLSLLKHTGSRGEQIGPVVLFVYLFTICYSLGEGPVAFQYSAEVFPTIQREQGMAWAVCINNTFAGILSLTFPRMQTVMTPTGAFGFYAGLNLIAWFMIFCFVRETKQLTLEEIDQVFSVPTKSFLHYELTVWLPYFFKRHIFRQKIAKPPPIIEKADLIEDVHGE</sequence>
<keyword evidence="6 9" id="KW-0472">Membrane</keyword>
<dbReference type="InterPro" id="IPR003663">
    <property type="entry name" value="Sugar/inositol_transpt"/>
</dbReference>
<gene>
    <name evidence="11" type="ORF">K444DRAFT_669208</name>
</gene>
<protein>
    <recommendedName>
        <fullName evidence="10">Major facilitator superfamily (MFS) profile domain-containing protein</fullName>
    </recommendedName>
</protein>
<dbReference type="AlphaFoldDB" id="A0A2J6SKW0"/>
<keyword evidence="3 7" id="KW-0813">Transport</keyword>
<dbReference type="GO" id="GO:0015791">
    <property type="term" value="P:polyol transmembrane transport"/>
    <property type="evidence" value="ECO:0007669"/>
    <property type="project" value="UniProtKB-ARBA"/>
</dbReference>
<evidence type="ECO:0000256" key="2">
    <source>
        <dbReference type="ARBA" id="ARBA00010992"/>
    </source>
</evidence>
<accession>A0A2J6SKW0</accession>
<evidence type="ECO:0000256" key="7">
    <source>
        <dbReference type="RuleBase" id="RU003346"/>
    </source>
</evidence>
<dbReference type="PRINTS" id="PR00171">
    <property type="entry name" value="SUGRTRNSPORT"/>
</dbReference>
<proteinExistence type="inferred from homology"/>
<dbReference type="PANTHER" id="PTHR48020">
    <property type="entry name" value="PROTON MYO-INOSITOL COTRANSPORTER"/>
    <property type="match status" value="1"/>
</dbReference>
<dbReference type="InterPro" id="IPR020846">
    <property type="entry name" value="MFS_dom"/>
</dbReference>
<dbReference type="NCBIfam" id="TIGR00879">
    <property type="entry name" value="SP"/>
    <property type="match status" value="1"/>
</dbReference>
<dbReference type="STRING" id="1095630.A0A2J6SKW0"/>
<comment type="subcellular location">
    <subcellularLocation>
        <location evidence="1">Membrane</location>
        <topology evidence="1">Multi-pass membrane protein</topology>
    </subcellularLocation>
</comment>
<comment type="similarity">
    <text evidence="2 7">Belongs to the major facilitator superfamily. Sugar transporter (TC 2.A.1.1) family.</text>
</comment>
<evidence type="ECO:0000313" key="12">
    <source>
        <dbReference type="Proteomes" id="UP000235371"/>
    </source>
</evidence>
<feature type="transmembrane region" description="Helical" evidence="9">
    <location>
        <begin position="219"/>
        <end position="240"/>
    </location>
</feature>
<feature type="transmembrane region" description="Helical" evidence="9">
    <location>
        <begin position="375"/>
        <end position="395"/>
    </location>
</feature>
<reference evidence="11 12" key="1">
    <citation type="submission" date="2016-04" db="EMBL/GenBank/DDBJ databases">
        <title>A degradative enzymes factory behind the ericoid mycorrhizal symbiosis.</title>
        <authorList>
            <consortium name="DOE Joint Genome Institute"/>
            <person name="Martino E."/>
            <person name="Morin E."/>
            <person name="Grelet G."/>
            <person name="Kuo A."/>
            <person name="Kohler A."/>
            <person name="Daghino S."/>
            <person name="Barry K."/>
            <person name="Choi C."/>
            <person name="Cichocki N."/>
            <person name="Clum A."/>
            <person name="Copeland A."/>
            <person name="Hainaut M."/>
            <person name="Haridas S."/>
            <person name="Labutti K."/>
            <person name="Lindquist E."/>
            <person name="Lipzen A."/>
            <person name="Khouja H.-R."/>
            <person name="Murat C."/>
            <person name="Ohm R."/>
            <person name="Olson A."/>
            <person name="Spatafora J."/>
            <person name="Veneault-Fourrey C."/>
            <person name="Henrissat B."/>
            <person name="Grigoriev I."/>
            <person name="Martin F."/>
            <person name="Perotto S."/>
        </authorList>
    </citation>
    <scope>NUCLEOTIDE SEQUENCE [LARGE SCALE GENOMIC DNA]</scope>
    <source>
        <strain evidence="11 12">E</strain>
    </source>
</reference>
<dbReference type="PANTHER" id="PTHR48020:SF13">
    <property type="entry name" value="MAJOR FACILITATOR SUPERFAMILY (MFS) PROFILE DOMAIN-CONTAINING PROTEIN"/>
    <property type="match status" value="1"/>
</dbReference>
<keyword evidence="12" id="KW-1185">Reference proteome</keyword>
<feature type="transmembrane region" description="Helical" evidence="9">
    <location>
        <begin position="415"/>
        <end position="432"/>
    </location>
</feature>
<dbReference type="SUPFAM" id="SSF103473">
    <property type="entry name" value="MFS general substrate transporter"/>
    <property type="match status" value="1"/>
</dbReference>
<dbReference type="GO" id="GO:0016020">
    <property type="term" value="C:membrane"/>
    <property type="evidence" value="ECO:0007669"/>
    <property type="project" value="UniProtKB-SubCell"/>
</dbReference>
<evidence type="ECO:0000256" key="5">
    <source>
        <dbReference type="ARBA" id="ARBA00022989"/>
    </source>
</evidence>
<dbReference type="OrthoDB" id="5290825at2759"/>
<feature type="transmembrane region" description="Helical" evidence="9">
    <location>
        <begin position="252"/>
        <end position="275"/>
    </location>
</feature>
<evidence type="ECO:0000256" key="6">
    <source>
        <dbReference type="ARBA" id="ARBA00023136"/>
    </source>
</evidence>
<feature type="transmembrane region" description="Helical" evidence="9">
    <location>
        <begin position="439"/>
        <end position="457"/>
    </location>
</feature>
<evidence type="ECO:0000259" key="10">
    <source>
        <dbReference type="PROSITE" id="PS50850"/>
    </source>
</evidence>
<dbReference type="EMBL" id="KZ613912">
    <property type="protein sequence ID" value="PMD51384.1"/>
    <property type="molecule type" value="Genomic_DNA"/>
</dbReference>